<organism evidence="1 2">
    <name type="scientific">Clavispora lusitaniae</name>
    <name type="common">Candida lusitaniae</name>
    <dbReference type="NCBI Taxonomy" id="36911"/>
    <lineage>
        <taxon>Eukaryota</taxon>
        <taxon>Fungi</taxon>
        <taxon>Dikarya</taxon>
        <taxon>Ascomycota</taxon>
        <taxon>Saccharomycotina</taxon>
        <taxon>Pichiomycetes</taxon>
        <taxon>Metschnikowiaceae</taxon>
        <taxon>Clavispora</taxon>
    </lineage>
</organism>
<keyword evidence="2" id="KW-1185">Reference proteome</keyword>
<reference evidence="2" key="1">
    <citation type="journal article" date="2019" name="MBio">
        <title>Comparative genomics for the elucidation of multidrug resistance (MDR) in Candida lusitaniae.</title>
        <authorList>
            <person name="Kannan A."/>
            <person name="Asner S.A."/>
            <person name="Trachsel E."/>
            <person name="Kelly S."/>
            <person name="Parker J."/>
            <person name="Sanglard D."/>
        </authorList>
    </citation>
    <scope>NUCLEOTIDE SEQUENCE [LARGE SCALE GENOMIC DNA]</scope>
    <source>
        <strain evidence="2">P1</strain>
    </source>
</reference>
<gene>
    <name evidence="1" type="ORF">EJF14_30890</name>
</gene>
<sequence length="309" mass="35308">MFLSILIIYIAFCESHFALPLTFCILVLTFFIPHQSMKTREPYMEDDVTYKTHFSLDQNSLKIPLTTDAPIQAPGAVNTPKFSSRKSSMEPYYKTSSRRNTITSSRSSYVMMSDVFDYHYLDQIDAEDYENAIVTDSDTDYDEEEDGDFQVRHHRKSRTWSDECSSDSELEDYKVHFLMFKVTSRAQYSVPPRSSSLTASDQYEDVPMKGADYSLIPTVNHPRFSSPLFHGPSCPIDFLDDPLEKVLSTYSLQCNNPLNIIGKHEREVTEVSKAPLANARNVSDSYDGAAVKNGIVSDVYDTERIEYLF</sequence>
<dbReference type="Proteomes" id="UP000326582">
    <property type="component" value="Chromosome 3"/>
</dbReference>
<accession>A0ACD0WKA2</accession>
<protein>
    <submittedName>
        <fullName evidence="1">Uncharacterized protein</fullName>
    </submittedName>
</protein>
<name>A0ACD0WKA2_CLALS</name>
<dbReference type="EMBL" id="CP038486">
    <property type="protein sequence ID" value="QFZ27897.1"/>
    <property type="molecule type" value="Genomic_DNA"/>
</dbReference>
<proteinExistence type="predicted"/>
<evidence type="ECO:0000313" key="1">
    <source>
        <dbReference type="EMBL" id="QFZ27897.1"/>
    </source>
</evidence>
<evidence type="ECO:0000313" key="2">
    <source>
        <dbReference type="Proteomes" id="UP000326582"/>
    </source>
</evidence>